<dbReference type="AlphaFoldDB" id="Q01NX4"/>
<feature type="modified residue" description="4-aspartylphosphate" evidence="3">
    <location>
        <position position="61"/>
    </location>
</feature>
<dbReference type="PANTHER" id="PTHR43384">
    <property type="entry name" value="SEPTUM SITE-DETERMINING PROTEIN MIND HOMOLOG, CHLOROPLASTIC-RELATED"/>
    <property type="match status" value="1"/>
</dbReference>
<dbReference type="HOGENOM" id="CLU_033160_2_1_0"/>
<dbReference type="InterPro" id="IPR011006">
    <property type="entry name" value="CheY-like_superfamily"/>
</dbReference>
<dbReference type="SUPFAM" id="SSF52172">
    <property type="entry name" value="CheY-like"/>
    <property type="match status" value="1"/>
</dbReference>
<reference evidence="5" key="1">
    <citation type="submission" date="2006-10" db="EMBL/GenBank/DDBJ databases">
        <title>Complete sequence of Solibacter usitatus Ellin6076.</title>
        <authorList>
            <consortium name="US DOE Joint Genome Institute"/>
            <person name="Copeland A."/>
            <person name="Lucas S."/>
            <person name="Lapidus A."/>
            <person name="Barry K."/>
            <person name="Detter J.C."/>
            <person name="Glavina del Rio T."/>
            <person name="Hammon N."/>
            <person name="Israni S."/>
            <person name="Dalin E."/>
            <person name="Tice H."/>
            <person name="Pitluck S."/>
            <person name="Thompson L.S."/>
            <person name="Brettin T."/>
            <person name="Bruce D."/>
            <person name="Han C."/>
            <person name="Tapia R."/>
            <person name="Gilna P."/>
            <person name="Schmutz J."/>
            <person name="Larimer F."/>
            <person name="Land M."/>
            <person name="Hauser L."/>
            <person name="Kyrpides N."/>
            <person name="Mikhailova N."/>
            <person name="Janssen P.H."/>
            <person name="Kuske C.R."/>
            <person name="Richardson P."/>
        </authorList>
    </citation>
    <scope>NUCLEOTIDE SEQUENCE</scope>
    <source>
        <strain evidence="5">Ellin6076</strain>
    </source>
</reference>
<sequence>MPNQTLLVASSDEHFREMVRDSLINLPDAKIVAEYQDVAANLYIRVMQDLERHPHAALIVDLSGDPETSIKAVEKVKQAVPDLFVMVSNFIADGETVIQCMRAGANEFLLQPIKRSEFRDAMGRLERAPRHGTPGESKLGKIYTFIGTKGGVGATTMAVNFASVLAQRKIPTVAIDLDTVGNDVAMQLGASPQYTLTEVGENLERMDQALFEGFVTRDPLGFYLVGPPDALEQHAQFSDHQLREFATFLVEKYEAIVIDGGRAISNDLVMAAAQVSAAVFLVVDQEFPSIRNAQRYITYLMRMGFNQDQIKVLVNRYSKKVGPNQASLEQIQQTLNQSVFYGIPSSPAVLASINRGRPFVANREEAGELDRVFRAFVDKATGGKKGKPAEMAAKTA</sequence>
<dbReference type="InterPro" id="IPR027417">
    <property type="entry name" value="P-loop_NTPase"/>
</dbReference>
<evidence type="ECO:0000256" key="3">
    <source>
        <dbReference type="PROSITE-ProRule" id="PRU00169"/>
    </source>
</evidence>
<dbReference type="EMBL" id="CP000473">
    <property type="protein sequence ID" value="ABJ88646.1"/>
    <property type="molecule type" value="Genomic_DNA"/>
</dbReference>
<dbReference type="PROSITE" id="PS50110">
    <property type="entry name" value="RESPONSE_REGULATORY"/>
    <property type="match status" value="1"/>
</dbReference>
<dbReference type="GO" id="GO:0005829">
    <property type="term" value="C:cytosol"/>
    <property type="evidence" value="ECO:0007669"/>
    <property type="project" value="TreeGrafter"/>
</dbReference>
<dbReference type="eggNOG" id="COG2197">
    <property type="taxonomic scope" value="Bacteria"/>
</dbReference>
<dbReference type="GO" id="GO:0005524">
    <property type="term" value="F:ATP binding"/>
    <property type="evidence" value="ECO:0007669"/>
    <property type="project" value="UniProtKB-KW"/>
</dbReference>
<organism evidence="5">
    <name type="scientific">Solibacter usitatus (strain Ellin6076)</name>
    <dbReference type="NCBI Taxonomy" id="234267"/>
    <lineage>
        <taxon>Bacteria</taxon>
        <taxon>Pseudomonadati</taxon>
        <taxon>Acidobacteriota</taxon>
        <taxon>Terriglobia</taxon>
        <taxon>Bryobacterales</taxon>
        <taxon>Solibacteraceae</taxon>
        <taxon>Candidatus Solibacter</taxon>
    </lineage>
</organism>
<dbReference type="Pfam" id="PF01656">
    <property type="entry name" value="CbiA"/>
    <property type="match status" value="1"/>
</dbReference>
<keyword evidence="3" id="KW-0597">Phosphoprotein</keyword>
<keyword evidence="2" id="KW-0067">ATP-binding</keyword>
<evidence type="ECO:0000256" key="1">
    <source>
        <dbReference type="ARBA" id="ARBA00022741"/>
    </source>
</evidence>
<dbReference type="Gene3D" id="3.40.50.2300">
    <property type="match status" value="1"/>
</dbReference>
<accession>Q01NX4</accession>
<dbReference type="OrthoDB" id="109601at2"/>
<feature type="domain" description="Response regulatory" evidence="4">
    <location>
        <begin position="5"/>
        <end position="126"/>
    </location>
</feature>
<dbReference type="SUPFAM" id="SSF52540">
    <property type="entry name" value="P-loop containing nucleoside triphosphate hydrolases"/>
    <property type="match status" value="1"/>
</dbReference>
<dbReference type="InterPro" id="IPR050625">
    <property type="entry name" value="ParA/MinD_ATPase"/>
</dbReference>
<dbReference type="PANTHER" id="PTHR43384:SF6">
    <property type="entry name" value="SEPTUM SITE-DETERMINING PROTEIN MIND HOMOLOG, CHLOROPLASTIC"/>
    <property type="match status" value="1"/>
</dbReference>
<protein>
    <submittedName>
        <fullName evidence="5">Response regulator receiver protein</fullName>
    </submittedName>
</protein>
<evidence type="ECO:0000259" key="4">
    <source>
        <dbReference type="PROSITE" id="PS50110"/>
    </source>
</evidence>
<dbReference type="InterPro" id="IPR001789">
    <property type="entry name" value="Sig_transdc_resp-reg_receiver"/>
</dbReference>
<proteinExistence type="predicted"/>
<name>Q01NX4_SOLUE</name>
<dbReference type="KEGG" id="sus:Acid_7748"/>
<keyword evidence="1" id="KW-0547">Nucleotide-binding</keyword>
<evidence type="ECO:0000313" key="5">
    <source>
        <dbReference type="EMBL" id="ABJ88646.1"/>
    </source>
</evidence>
<dbReference type="Gene3D" id="3.40.50.300">
    <property type="entry name" value="P-loop containing nucleotide triphosphate hydrolases"/>
    <property type="match status" value="1"/>
</dbReference>
<dbReference type="GO" id="GO:0000160">
    <property type="term" value="P:phosphorelay signal transduction system"/>
    <property type="evidence" value="ECO:0007669"/>
    <property type="project" value="InterPro"/>
</dbReference>
<gene>
    <name evidence="5" type="ordered locus">Acid_7748</name>
</gene>
<dbReference type="eggNOG" id="COG4963">
    <property type="taxonomic scope" value="Bacteria"/>
</dbReference>
<dbReference type="GO" id="GO:0051782">
    <property type="term" value="P:negative regulation of cell division"/>
    <property type="evidence" value="ECO:0007669"/>
    <property type="project" value="TreeGrafter"/>
</dbReference>
<dbReference type="InterPro" id="IPR002586">
    <property type="entry name" value="CobQ/CobB/MinD/ParA_Nub-bd_dom"/>
</dbReference>
<dbReference type="GO" id="GO:0016887">
    <property type="term" value="F:ATP hydrolysis activity"/>
    <property type="evidence" value="ECO:0007669"/>
    <property type="project" value="TreeGrafter"/>
</dbReference>
<dbReference type="STRING" id="234267.Acid_7748"/>
<dbReference type="InParanoid" id="Q01NX4"/>
<dbReference type="GO" id="GO:0009898">
    <property type="term" value="C:cytoplasmic side of plasma membrane"/>
    <property type="evidence" value="ECO:0007669"/>
    <property type="project" value="TreeGrafter"/>
</dbReference>
<evidence type="ECO:0000256" key="2">
    <source>
        <dbReference type="ARBA" id="ARBA00022840"/>
    </source>
</evidence>